<dbReference type="Proteomes" id="UP000007509">
    <property type="component" value="Unassembled WGS sequence"/>
</dbReference>
<proteinExistence type="predicted"/>
<dbReference type="OrthoDB" id="657665at2"/>
<organism evidence="1 2">
    <name type="scientific">Chryseobacterium populi</name>
    <dbReference type="NCBI Taxonomy" id="1144316"/>
    <lineage>
        <taxon>Bacteria</taxon>
        <taxon>Pseudomonadati</taxon>
        <taxon>Bacteroidota</taxon>
        <taxon>Flavobacteriia</taxon>
        <taxon>Flavobacteriales</taxon>
        <taxon>Weeksellaceae</taxon>
        <taxon>Chryseobacterium group</taxon>
        <taxon>Chryseobacterium</taxon>
    </lineage>
</organism>
<dbReference type="EMBL" id="AKJY01000022">
    <property type="protein sequence ID" value="EJL73560.1"/>
    <property type="molecule type" value="Genomic_DNA"/>
</dbReference>
<reference evidence="1 2" key="1">
    <citation type="journal article" date="2012" name="J. Bacteriol.">
        <title>Twenty-one genome sequences from Pseudomonas species and 19 genome sequences from diverse bacteria isolated from the rhizosphere and endosphere of Populus deltoides.</title>
        <authorList>
            <person name="Brown S.D."/>
            <person name="Utturkar S.M."/>
            <person name="Klingeman D.M."/>
            <person name="Johnson C.M."/>
            <person name="Martin S.L."/>
            <person name="Land M.L."/>
            <person name="Lu T.Y."/>
            <person name="Schadt C.W."/>
            <person name="Doktycz M.J."/>
            <person name="Pelletier D.A."/>
        </authorList>
    </citation>
    <scope>NUCLEOTIDE SEQUENCE [LARGE SCALE GENOMIC DNA]</scope>
    <source>
        <strain evidence="1 2">CF314</strain>
    </source>
</reference>
<dbReference type="AlphaFoldDB" id="J2K0A8"/>
<comment type="caution">
    <text evidence="1">The sequence shown here is derived from an EMBL/GenBank/DDBJ whole genome shotgun (WGS) entry which is preliminary data.</text>
</comment>
<gene>
    <name evidence="1" type="ORF">PMI13_01516</name>
</gene>
<dbReference type="PATRIC" id="fig|1144316.3.peg.1521"/>
<evidence type="ECO:0000313" key="2">
    <source>
        <dbReference type="Proteomes" id="UP000007509"/>
    </source>
</evidence>
<sequence length="173" mass="20934">MNYSKLSYKEMLFLYAFLRQMDLSLDRSRWTSVKELQSYYLDRISPEQMINYLNLKLNFSSEDLDHLNAPTENSFKDKLKLFFNKNLLTKQEATDLYHLLLLFDQHLKSDSKEYTVETEGLRMDIGRFYSRVLKPRISRRSVKRLMKIEHYEQNRLIKTTELKKVVPKDFFKP</sequence>
<accession>J2K0A8</accession>
<name>J2K0A8_9FLAO</name>
<evidence type="ECO:0000313" key="1">
    <source>
        <dbReference type="EMBL" id="EJL73560.1"/>
    </source>
</evidence>
<keyword evidence="2" id="KW-1185">Reference proteome</keyword>
<protein>
    <submittedName>
        <fullName evidence="1">Uncharacterized protein</fullName>
    </submittedName>
</protein>
<dbReference type="RefSeq" id="WP_007842313.1">
    <property type="nucleotide sequence ID" value="NZ_AKJY01000022.1"/>
</dbReference>